<proteinExistence type="inferred from homology"/>
<evidence type="ECO:0000313" key="13">
    <source>
        <dbReference type="Proteomes" id="UP000004310"/>
    </source>
</evidence>
<evidence type="ECO:0000256" key="1">
    <source>
        <dbReference type="ARBA" id="ARBA00004117"/>
    </source>
</evidence>
<dbReference type="eggNOG" id="COG1868">
    <property type="taxonomic scope" value="Bacteria"/>
</dbReference>
<comment type="function">
    <text evidence="10">FliM is one of three proteins (FliG, FliN, FliM) that forms the rotor-mounted switch complex (C ring), located at the base of the basal body. This complex interacts with the CheY and CheZ chemotaxis proteins, in addition to contacting components of the motor that determine the direction of flagellar rotation.</text>
</comment>
<dbReference type="GO" id="GO:0009425">
    <property type="term" value="C:bacterial-type flagellum basal body"/>
    <property type="evidence" value="ECO:0007669"/>
    <property type="project" value="UniProtKB-SubCell"/>
</dbReference>
<reference evidence="12 13" key="1">
    <citation type="journal article" date="2010" name="J. Bacteriol.">
        <title>Genome sequence of Fulvimarina pelagi HTCC2506T, a Mn(II)-oxidizing alphaproteobacterium possessing an aerobic anoxygenic photosynthetic gene cluster and Xanthorhodopsin.</title>
        <authorList>
            <person name="Kang I."/>
            <person name="Oh H.M."/>
            <person name="Lim S.I."/>
            <person name="Ferriera S."/>
            <person name="Giovannoni S.J."/>
            <person name="Cho J.C."/>
        </authorList>
    </citation>
    <scope>NUCLEOTIDE SEQUENCE [LARGE SCALE GENOMIC DNA]</scope>
    <source>
        <strain evidence="12 13">HTCC2506</strain>
    </source>
</reference>
<protein>
    <recommendedName>
        <fullName evidence="4">Flagellar motor switch protein FliM</fullName>
    </recommendedName>
</protein>
<evidence type="ECO:0000256" key="6">
    <source>
        <dbReference type="ARBA" id="ARBA00022500"/>
    </source>
</evidence>
<dbReference type="AlphaFoldDB" id="Q0G106"/>
<name>Q0G106_9HYPH</name>
<keyword evidence="13" id="KW-1185">Reference proteome</keyword>
<dbReference type="InterPro" id="IPR036429">
    <property type="entry name" value="SpoA-like_sf"/>
</dbReference>
<evidence type="ECO:0000256" key="10">
    <source>
        <dbReference type="ARBA" id="ARBA00025044"/>
    </source>
</evidence>
<dbReference type="Pfam" id="PF01052">
    <property type="entry name" value="FliMN_C"/>
    <property type="match status" value="1"/>
</dbReference>
<evidence type="ECO:0000256" key="2">
    <source>
        <dbReference type="ARBA" id="ARBA00004202"/>
    </source>
</evidence>
<accession>Q0G106</accession>
<dbReference type="GO" id="GO:0071978">
    <property type="term" value="P:bacterial-type flagellum-dependent swarming motility"/>
    <property type="evidence" value="ECO:0007669"/>
    <property type="project" value="TreeGrafter"/>
</dbReference>
<evidence type="ECO:0000256" key="7">
    <source>
        <dbReference type="ARBA" id="ARBA00022779"/>
    </source>
</evidence>
<dbReference type="GO" id="GO:0050918">
    <property type="term" value="P:positive chemotaxis"/>
    <property type="evidence" value="ECO:0007669"/>
    <property type="project" value="TreeGrafter"/>
</dbReference>
<dbReference type="InterPro" id="IPR028976">
    <property type="entry name" value="CheC-like_sf"/>
</dbReference>
<dbReference type="EMBL" id="AATP01000005">
    <property type="protein sequence ID" value="EAU40833.1"/>
    <property type="molecule type" value="Genomic_DNA"/>
</dbReference>
<comment type="subcellular location">
    <subcellularLocation>
        <location evidence="1">Bacterial flagellum basal body</location>
    </subcellularLocation>
    <subcellularLocation>
        <location evidence="2">Cell membrane</location>
        <topology evidence="2">Peripheral membrane protein</topology>
    </subcellularLocation>
</comment>
<dbReference type="HOGENOM" id="CLU_796493_0_0_5"/>
<comment type="caution">
    <text evidence="12">The sequence shown here is derived from an EMBL/GenBank/DDBJ whole genome shotgun (WGS) entry which is preliminary data.</text>
</comment>
<dbReference type="Gene3D" id="2.30.330.10">
    <property type="entry name" value="SpoA-like"/>
    <property type="match status" value="1"/>
</dbReference>
<dbReference type="SUPFAM" id="SSF101801">
    <property type="entry name" value="Surface presentation of antigens (SPOA)"/>
    <property type="match status" value="1"/>
</dbReference>
<dbReference type="RefSeq" id="WP_007068741.1">
    <property type="nucleotide sequence ID" value="NZ_DS022272.1"/>
</dbReference>
<keyword evidence="5" id="KW-1003">Cell membrane</keyword>
<evidence type="ECO:0000256" key="3">
    <source>
        <dbReference type="ARBA" id="ARBA00011049"/>
    </source>
</evidence>
<dbReference type="Gene3D" id="3.40.1550.10">
    <property type="entry name" value="CheC-like"/>
    <property type="match status" value="1"/>
</dbReference>
<evidence type="ECO:0000259" key="11">
    <source>
        <dbReference type="Pfam" id="PF01052"/>
    </source>
</evidence>
<keyword evidence="7" id="KW-0283">Flagellar rotation</keyword>
<evidence type="ECO:0000313" key="12">
    <source>
        <dbReference type="EMBL" id="EAU40833.1"/>
    </source>
</evidence>
<evidence type="ECO:0000256" key="9">
    <source>
        <dbReference type="ARBA" id="ARBA00023143"/>
    </source>
</evidence>
<dbReference type="InterPro" id="IPR001543">
    <property type="entry name" value="FliN-like_C"/>
</dbReference>
<gene>
    <name evidence="12" type="ORF">FP2506_18134</name>
</gene>
<dbReference type="GO" id="GO:0005886">
    <property type="term" value="C:plasma membrane"/>
    <property type="evidence" value="ECO:0007669"/>
    <property type="project" value="UniProtKB-SubCell"/>
</dbReference>
<dbReference type="PANTHER" id="PTHR30034">
    <property type="entry name" value="FLAGELLAR MOTOR SWITCH PROTEIN FLIM"/>
    <property type="match status" value="1"/>
</dbReference>
<evidence type="ECO:0000256" key="8">
    <source>
        <dbReference type="ARBA" id="ARBA00023136"/>
    </source>
</evidence>
<organism evidence="12 13">
    <name type="scientific">Fulvimarina pelagi HTCC2506</name>
    <dbReference type="NCBI Taxonomy" id="314231"/>
    <lineage>
        <taxon>Bacteria</taxon>
        <taxon>Pseudomonadati</taxon>
        <taxon>Pseudomonadota</taxon>
        <taxon>Alphaproteobacteria</taxon>
        <taxon>Hyphomicrobiales</taxon>
        <taxon>Aurantimonadaceae</taxon>
        <taxon>Fulvimarina</taxon>
    </lineage>
</organism>
<evidence type="ECO:0000256" key="4">
    <source>
        <dbReference type="ARBA" id="ARBA00021898"/>
    </source>
</evidence>
<keyword evidence="8" id="KW-0472">Membrane</keyword>
<dbReference type="Proteomes" id="UP000004310">
    <property type="component" value="Unassembled WGS sequence"/>
</dbReference>
<keyword evidence="6" id="KW-0145">Chemotaxis</keyword>
<comment type="similarity">
    <text evidence="3">Belongs to the FliM family.</text>
</comment>
<evidence type="ECO:0000256" key="5">
    <source>
        <dbReference type="ARBA" id="ARBA00022475"/>
    </source>
</evidence>
<sequence length="321" mass="34545">MSDGRNGTAPSDIGKRLKSASELEPSKLHRLAAIVEETAEELTLALNRLSIDKVAVTFRDFEMGQGADGIGDAGDDVLFATLTSKRFGRPAYLAAPETLADVCISAYFGAKPAERAGKRALTDLDRALVKTTFKTFVETFASAFAPIDEAGLAAGGFVECEELDELLGGPNAGRYVSMTFGLSKAGDRSATAEEEPLSTLTLALPSSYLSLHRRVLSEPLPLPQPSPDETWSEAMVRNFEKSGLHLEAVLARKQVPLAEVAHFRVGQTLALDVMVSELITLECEGKPIFKSQVGFSRGSYVARFEEAVDPTQEFINGILSD</sequence>
<feature type="domain" description="Flagellar motor switch protein FliN-like C-terminal" evidence="11">
    <location>
        <begin position="243"/>
        <end position="308"/>
    </location>
</feature>
<dbReference type="STRING" id="217511.GCA_001463845_01914"/>
<keyword evidence="9" id="KW-0975">Bacterial flagellum</keyword>
<dbReference type="PANTHER" id="PTHR30034:SF3">
    <property type="entry name" value="FLAGELLAR MOTOR SWITCH PROTEIN FLIM"/>
    <property type="match status" value="1"/>
</dbReference>